<evidence type="ECO:0000256" key="1">
    <source>
        <dbReference type="ARBA" id="ARBA00000085"/>
    </source>
</evidence>
<proteinExistence type="predicted"/>
<dbReference type="EMBL" id="QTJU01000014">
    <property type="protein sequence ID" value="RFM25841.1"/>
    <property type="molecule type" value="Genomic_DNA"/>
</dbReference>
<dbReference type="InterPro" id="IPR011622">
    <property type="entry name" value="7TMR_DISM_rcpt_extracell_dom2"/>
</dbReference>
<keyword evidence="3" id="KW-0597">Phosphoprotein</keyword>
<dbReference type="OrthoDB" id="9806995at2"/>
<dbReference type="AlphaFoldDB" id="A0A3E1NDC7"/>
<evidence type="ECO:0000256" key="5">
    <source>
        <dbReference type="SAM" id="Phobius"/>
    </source>
</evidence>
<evidence type="ECO:0000259" key="6">
    <source>
        <dbReference type="PROSITE" id="PS50109"/>
    </source>
</evidence>
<dbReference type="Pfam" id="PF07696">
    <property type="entry name" value="7TMR-DISMED2"/>
    <property type="match status" value="1"/>
</dbReference>
<comment type="catalytic activity">
    <reaction evidence="1">
        <text>ATP + protein L-histidine = ADP + protein N-phospho-L-histidine.</text>
        <dbReference type="EC" id="2.7.13.3"/>
    </reaction>
</comment>
<comment type="caution">
    <text evidence="7">The sequence shown here is derived from an EMBL/GenBank/DDBJ whole genome shotgun (WGS) entry which is preliminary data.</text>
</comment>
<feature type="transmembrane region" description="Helical" evidence="5">
    <location>
        <begin position="213"/>
        <end position="230"/>
    </location>
</feature>
<dbReference type="InterPro" id="IPR036890">
    <property type="entry name" value="HATPase_C_sf"/>
</dbReference>
<dbReference type="PANTHER" id="PTHR43065">
    <property type="entry name" value="SENSOR HISTIDINE KINASE"/>
    <property type="match status" value="1"/>
</dbReference>
<keyword evidence="5" id="KW-0472">Membrane</keyword>
<dbReference type="InterPro" id="IPR003661">
    <property type="entry name" value="HisK_dim/P_dom"/>
</dbReference>
<evidence type="ECO:0000313" key="7">
    <source>
        <dbReference type="EMBL" id="RFM25841.1"/>
    </source>
</evidence>
<reference evidence="7 8" key="1">
    <citation type="submission" date="2018-08" db="EMBL/GenBank/DDBJ databases">
        <title>Chitinophagaceae sp. K23C18032701, a novel bacterium isolated from forest soil.</title>
        <authorList>
            <person name="Wang C."/>
        </authorList>
    </citation>
    <scope>NUCLEOTIDE SEQUENCE [LARGE SCALE GENOMIC DNA]</scope>
    <source>
        <strain evidence="7 8">K23C18032701</strain>
    </source>
</reference>
<dbReference type="PANTHER" id="PTHR43065:SF50">
    <property type="entry name" value="HISTIDINE KINASE"/>
    <property type="match status" value="1"/>
</dbReference>
<evidence type="ECO:0000256" key="3">
    <source>
        <dbReference type="ARBA" id="ARBA00022553"/>
    </source>
</evidence>
<accession>A0A3E1NDC7</accession>
<dbReference type="RefSeq" id="WP_116849671.1">
    <property type="nucleotide sequence ID" value="NZ_QTJU01000014.1"/>
</dbReference>
<keyword evidence="5" id="KW-1133">Transmembrane helix</keyword>
<name>A0A3E1NDC7_9BACT</name>
<dbReference type="GO" id="GO:0000155">
    <property type="term" value="F:phosphorelay sensor kinase activity"/>
    <property type="evidence" value="ECO:0007669"/>
    <property type="project" value="InterPro"/>
</dbReference>
<feature type="coiled-coil region" evidence="4">
    <location>
        <begin position="391"/>
        <end position="458"/>
    </location>
</feature>
<dbReference type="EC" id="2.7.13.3" evidence="2"/>
<dbReference type="SUPFAM" id="SSF55874">
    <property type="entry name" value="ATPase domain of HSP90 chaperone/DNA topoisomerase II/histidine kinase"/>
    <property type="match status" value="1"/>
</dbReference>
<feature type="transmembrane region" description="Helical" evidence="5">
    <location>
        <begin position="250"/>
        <end position="271"/>
    </location>
</feature>
<dbReference type="Pfam" id="PF07695">
    <property type="entry name" value="7TMR-DISM_7TM"/>
    <property type="match status" value="1"/>
</dbReference>
<keyword evidence="5" id="KW-0812">Transmembrane</keyword>
<dbReference type="Pfam" id="PF02518">
    <property type="entry name" value="HATPase_c"/>
    <property type="match status" value="1"/>
</dbReference>
<keyword evidence="4" id="KW-0175">Coiled coil</keyword>
<organism evidence="7 8">
    <name type="scientific">Deminuibacter soli</name>
    <dbReference type="NCBI Taxonomy" id="2291815"/>
    <lineage>
        <taxon>Bacteria</taxon>
        <taxon>Pseudomonadati</taxon>
        <taxon>Bacteroidota</taxon>
        <taxon>Chitinophagia</taxon>
        <taxon>Chitinophagales</taxon>
        <taxon>Chitinophagaceae</taxon>
        <taxon>Deminuibacter</taxon>
    </lineage>
</organism>
<keyword evidence="8" id="KW-1185">Reference proteome</keyword>
<gene>
    <name evidence="7" type="ORF">DXN05_23050</name>
</gene>
<protein>
    <recommendedName>
        <fullName evidence="2">histidine kinase</fullName>
        <ecNumber evidence="2">2.7.13.3</ecNumber>
    </recommendedName>
</protein>
<dbReference type="SMART" id="SM00387">
    <property type="entry name" value="HATPase_c"/>
    <property type="match status" value="1"/>
</dbReference>
<evidence type="ECO:0000313" key="8">
    <source>
        <dbReference type="Proteomes" id="UP000261284"/>
    </source>
</evidence>
<dbReference type="InterPro" id="IPR011623">
    <property type="entry name" value="7TMR_DISM_rcpt_extracell_dom1"/>
</dbReference>
<dbReference type="CDD" id="cd00082">
    <property type="entry name" value="HisKA"/>
    <property type="match status" value="1"/>
</dbReference>
<dbReference type="InterPro" id="IPR004358">
    <property type="entry name" value="Sig_transdc_His_kin-like_C"/>
</dbReference>
<dbReference type="SMART" id="SM00388">
    <property type="entry name" value="HisKA"/>
    <property type="match status" value="1"/>
</dbReference>
<dbReference type="InterPro" id="IPR036097">
    <property type="entry name" value="HisK_dim/P_sf"/>
</dbReference>
<dbReference type="Gene3D" id="3.30.565.10">
    <property type="entry name" value="Histidine kinase-like ATPase, C-terminal domain"/>
    <property type="match status" value="1"/>
</dbReference>
<dbReference type="InterPro" id="IPR003594">
    <property type="entry name" value="HATPase_dom"/>
</dbReference>
<dbReference type="InterPro" id="IPR005467">
    <property type="entry name" value="His_kinase_dom"/>
</dbReference>
<feature type="transmembrane region" description="Helical" evidence="5">
    <location>
        <begin position="334"/>
        <end position="353"/>
    </location>
</feature>
<dbReference type="PRINTS" id="PR00344">
    <property type="entry name" value="BCTRLSENSOR"/>
</dbReference>
<dbReference type="Proteomes" id="UP000261284">
    <property type="component" value="Unassembled WGS sequence"/>
</dbReference>
<feature type="transmembrane region" description="Helical" evidence="5">
    <location>
        <begin position="278"/>
        <end position="295"/>
    </location>
</feature>
<feature type="transmembrane region" description="Helical" evidence="5">
    <location>
        <begin position="184"/>
        <end position="206"/>
    </location>
</feature>
<dbReference type="Gene3D" id="1.10.287.130">
    <property type="match status" value="1"/>
</dbReference>
<dbReference type="Gene3D" id="2.60.40.2380">
    <property type="match status" value="1"/>
</dbReference>
<evidence type="ECO:0000256" key="4">
    <source>
        <dbReference type="SAM" id="Coils"/>
    </source>
</evidence>
<dbReference type="PROSITE" id="PS50109">
    <property type="entry name" value="HIS_KIN"/>
    <property type="match status" value="1"/>
</dbReference>
<sequence length="722" mass="80685">MRNRKQITLRLIYLFVALVLGGNSIVKAQAPVITNEAGLTCRLSVLEDKTAQLDADAVKNAAFTPLQSNAVNYGLSNSAYWIKIDVTNPSPQKEFLFGIRNGTITEATLYVKDSTGHYRQTGAGGSTIPVSLKIFRTQYPVFDMYVPQGNSVTYLLRIKSDDVLDLPFQLNTESKIHDSISADLYIFGIYLGIILIMFLYNLFIYLSVKDSNYLYYVLYILTIGITQASLKGFSTRFFWPDSPWLISQAHNVSIALSGIGSLLFVLQFLHVKRFSKRVFYFFLLLMAVYVAGIVINLSGNYMLSQQILQQNATVVALSIMSCGIWIMRKGVREAVYFNISWFFFLAGVIIYILKDAGILPFNDFTSNSILIGSGLEVSLLSFALADKINTYKKEKEESQAMSLRISQLNEQLVREQNVVLERKVTERTEALQQANAQLSETLQDLKEAQMQLVEAEKMASLGQLTAGIAHEINNPINFVKSNIKPLRLDIRDLFEVIGEYDALHSKDINDIPAALKKIDALKTEIDMGLVSAEITNLIKGIEDGAERTAEIVRGLRTFSRLDESELKLVNVHDGIESTLVLLRNNIPHQVSIIKKFEAEGNIECYPGKLNQVFMNILNNSVQAINAKKDSMENEFISILTRDIADNCIEISIKDSGIGMTEEVKQKIFEPFFTTKEVGEGTGLGMAIVFKIIGSHHGKINIVSEPGKGAEFIITLPYLQSII</sequence>
<evidence type="ECO:0000256" key="2">
    <source>
        <dbReference type="ARBA" id="ARBA00012438"/>
    </source>
</evidence>
<feature type="domain" description="Histidine kinase" evidence="6">
    <location>
        <begin position="467"/>
        <end position="719"/>
    </location>
</feature>
<feature type="transmembrane region" description="Helical" evidence="5">
    <location>
        <begin position="307"/>
        <end position="327"/>
    </location>
</feature>
<dbReference type="SUPFAM" id="SSF47384">
    <property type="entry name" value="Homodimeric domain of signal transducing histidine kinase"/>
    <property type="match status" value="1"/>
</dbReference>